<dbReference type="Pfam" id="PF00300">
    <property type="entry name" value="His_Phos_1"/>
    <property type="match status" value="1"/>
</dbReference>
<reference evidence="2 3" key="1">
    <citation type="journal article" date="2016" name="Nat. Commun.">
        <title>Thousands of microbial genomes shed light on interconnected biogeochemical processes in an aquifer system.</title>
        <authorList>
            <person name="Anantharaman K."/>
            <person name="Brown C.T."/>
            <person name="Hug L.A."/>
            <person name="Sharon I."/>
            <person name="Castelle C.J."/>
            <person name="Probst A.J."/>
            <person name="Thomas B.C."/>
            <person name="Singh A."/>
            <person name="Wilkins M.J."/>
            <person name="Karaoz U."/>
            <person name="Brodie E.L."/>
            <person name="Williams K.H."/>
            <person name="Hubbard S.S."/>
            <person name="Banfield J.F."/>
        </authorList>
    </citation>
    <scope>NUCLEOTIDE SEQUENCE [LARGE SCALE GENOMIC DNA]</scope>
</reference>
<dbReference type="EMBL" id="MFGW01000184">
    <property type="protein sequence ID" value="OGF62163.1"/>
    <property type="molecule type" value="Genomic_DNA"/>
</dbReference>
<name>A0A1F5VFC5_9BACT</name>
<dbReference type="InterPro" id="IPR029033">
    <property type="entry name" value="His_PPase_superfam"/>
</dbReference>
<evidence type="ECO:0008006" key="4">
    <source>
        <dbReference type="Google" id="ProtNLM"/>
    </source>
</evidence>
<proteinExistence type="predicted"/>
<sequence>METKTIYLVRHGRAERKVLTVPDLQRSLIKKGKKESKKAAKRFKEQSIALDILISSPANRALETAHIFAKEFEYPVEKIVIEEVLSQDPSQEDMLKIIKELDDACSTVMLFGHNPFFLDLASYLVKDFQDDIPKSGIVGIMFDKSSWAMITAGEGTLVLYDYPGYRAYLRKKKKETLVSNLHNCIENELSKTDESSVAAMEKTITKAVQDIVKRFIRVTKAKQKKAKSEE</sequence>
<evidence type="ECO:0000313" key="3">
    <source>
        <dbReference type="Proteomes" id="UP000178943"/>
    </source>
</evidence>
<dbReference type="CDD" id="cd07040">
    <property type="entry name" value="HP"/>
    <property type="match status" value="1"/>
</dbReference>
<accession>A0A1F5VFC5</accession>
<organism evidence="2 3">
    <name type="scientific">Candidatus Fischerbacteria bacterium RBG_13_37_8</name>
    <dbReference type="NCBI Taxonomy" id="1817863"/>
    <lineage>
        <taxon>Bacteria</taxon>
        <taxon>Candidatus Fischeribacteriota</taxon>
    </lineage>
</organism>
<feature type="binding site" evidence="1">
    <location>
        <position position="60"/>
    </location>
    <ligand>
        <name>substrate</name>
    </ligand>
</feature>
<dbReference type="InterPro" id="IPR013078">
    <property type="entry name" value="His_Pase_superF_clade-1"/>
</dbReference>
<evidence type="ECO:0000256" key="1">
    <source>
        <dbReference type="PIRSR" id="PIRSR613078-2"/>
    </source>
</evidence>
<dbReference type="Gene3D" id="3.40.50.1240">
    <property type="entry name" value="Phosphoglycerate mutase-like"/>
    <property type="match status" value="1"/>
</dbReference>
<dbReference type="STRING" id="1817863.A2Y62_20225"/>
<dbReference type="Proteomes" id="UP000178943">
    <property type="component" value="Unassembled WGS sequence"/>
</dbReference>
<evidence type="ECO:0000313" key="2">
    <source>
        <dbReference type="EMBL" id="OGF62163.1"/>
    </source>
</evidence>
<protein>
    <recommendedName>
        <fullName evidence="4">Phosphohistidine phosphatase SixA</fullName>
    </recommendedName>
</protein>
<dbReference type="SUPFAM" id="SSF53254">
    <property type="entry name" value="Phosphoglycerate mutase-like"/>
    <property type="match status" value="1"/>
</dbReference>
<gene>
    <name evidence="2" type="ORF">A2Y62_20225</name>
</gene>
<dbReference type="AlphaFoldDB" id="A0A1F5VFC5"/>
<comment type="caution">
    <text evidence="2">The sequence shown here is derived from an EMBL/GenBank/DDBJ whole genome shotgun (WGS) entry which is preliminary data.</text>
</comment>